<evidence type="ECO:0000313" key="3">
    <source>
        <dbReference type="EMBL" id="MEJ1249377.1"/>
    </source>
</evidence>
<reference evidence="3 4" key="1">
    <citation type="journal article" date="2016" name="Antonie Van Leeuwenhoek">
        <title>Denitratimonas tolerans gen. nov., sp. nov., a denitrifying bacterium isolated from a bioreactor for tannery wastewater treatment.</title>
        <authorList>
            <person name="Han S.I."/>
            <person name="Kim J.O."/>
            <person name="Lee Y.R."/>
            <person name="Ekpeghere K.I."/>
            <person name="Koh S.C."/>
            <person name="Whang K.S."/>
        </authorList>
    </citation>
    <scope>NUCLEOTIDE SEQUENCE [LARGE SCALE GENOMIC DNA]</scope>
    <source>
        <strain evidence="3 4">KACC 17565</strain>
    </source>
</reference>
<feature type="transmembrane region" description="Helical" evidence="1">
    <location>
        <begin position="160"/>
        <end position="181"/>
    </location>
</feature>
<name>A0AAW9R4V5_9GAMM</name>
<evidence type="ECO:0000259" key="2">
    <source>
        <dbReference type="Pfam" id="PF13548"/>
    </source>
</evidence>
<proteinExistence type="predicted"/>
<gene>
    <name evidence="3" type="ORF">WB794_06785</name>
</gene>
<dbReference type="Pfam" id="PF13548">
    <property type="entry name" value="DUF4126"/>
    <property type="match status" value="1"/>
</dbReference>
<feature type="domain" description="DUF4126" evidence="2">
    <location>
        <begin position="8"/>
        <end position="176"/>
    </location>
</feature>
<evidence type="ECO:0000256" key="1">
    <source>
        <dbReference type="SAM" id="Phobius"/>
    </source>
</evidence>
<dbReference type="EMBL" id="JBBDHC010000007">
    <property type="protein sequence ID" value="MEJ1249377.1"/>
    <property type="molecule type" value="Genomic_DNA"/>
</dbReference>
<protein>
    <submittedName>
        <fullName evidence="3">DUF4126 domain-containing protein</fullName>
    </submittedName>
</protein>
<organism evidence="3 4">
    <name type="scientific">Denitratimonas tolerans</name>
    <dbReference type="NCBI Taxonomy" id="1338420"/>
    <lineage>
        <taxon>Bacteria</taxon>
        <taxon>Pseudomonadati</taxon>
        <taxon>Pseudomonadota</taxon>
        <taxon>Gammaproteobacteria</taxon>
        <taxon>Lysobacterales</taxon>
        <taxon>Lysobacteraceae</taxon>
        <taxon>Denitratimonas</taxon>
    </lineage>
</organism>
<dbReference type="Proteomes" id="UP001364472">
    <property type="component" value="Unassembled WGS sequence"/>
</dbReference>
<sequence length="202" mass="21023">MSEAQVFALGITLAWLAGIRAYLTVFGLGLAGYFGWIELPGALALCQSPWVLGVSGLLAVVEFGTDKIPGVDSVWDLLQTVLRVPAGAFLASAALAGPEGEMALGWAAAGGGAALLSHSLKSGARAVLNTSPEPVSNLVTSVGEDTLALGTLALVFAHPWLALGLLLSLTIGAALVVFWLARRVWRWRSRQPRPDSGNPARV</sequence>
<keyword evidence="1" id="KW-0812">Transmembrane</keyword>
<comment type="caution">
    <text evidence="3">The sequence shown here is derived from an EMBL/GenBank/DDBJ whole genome shotgun (WGS) entry which is preliminary data.</text>
</comment>
<dbReference type="RefSeq" id="WP_337335092.1">
    <property type="nucleotide sequence ID" value="NZ_JBBDHC010000007.1"/>
</dbReference>
<keyword evidence="1" id="KW-1133">Transmembrane helix</keyword>
<keyword evidence="1" id="KW-0472">Membrane</keyword>
<accession>A0AAW9R4V5</accession>
<dbReference type="AlphaFoldDB" id="A0AAW9R4V5"/>
<keyword evidence="4" id="KW-1185">Reference proteome</keyword>
<dbReference type="InterPro" id="IPR025196">
    <property type="entry name" value="DUF4126"/>
</dbReference>
<feature type="transmembrane region" description="Helical" evidence="1">
    <location>
        <begin position="6"/>
        <end position="30"/>
    </location>
</feature>
<evidence type="ECO:0000313" key="4">
    <source>
        <dbReference type="Proteomes" id="UP001364472"/>
    </source>
</evidence>